<keyword evidence="1" id="KW-0812">Transmembrane</keyword>
<evidence type="ECO:0000313" key="3">
    <source>
        <dbReference type="Proteomes" id="UP000185628"/>
    </source>
</evidence>
<name>A0A1Q5Q1K6_9ACTO</name>
<organism evidence="2 3">
    <name type="scientific">Bowdeniella nasicola</name>
    <dbReference type="NCBI Taxonomy" id="208480"/>
    <lineage>
        <taxon>Bacteria</taxon>
        <taxon>Bacillati</taxon>
        <taxon>Actinomycetota</taxon>
        <taxon>Actinomycetes</taxon>
        <taxon>Actinomycetales</taxon>
        <taxon>Actinomycetaceae</taxon>
        <taxon>Bowdeniella</taxon>
    </lineage>
</organism>
<gene>
    <name evidence="2" type="ORF">BSZ39_08470</name>
</gene>
<evidence type="ECO:0000256" key="1">
    <source>
        <dbReference type="SAM" id="Phobius"/>
    </source>
</evidence>
<evidence type="ECO:0008006" key="4">
    <source>
        <dbReference type="Google" id="ProtNLM"/>
    </source>
</evidence>
<feature type="transmembrane region" description="Helical" evidence="1">
    <location>
        <begin position="12"/>
        <end position="32"/>
    </location>
</feature>
<sequence length="147" mass="15642">MRERLHDENGAAVIEFVSITVLLLIPALYLIATLFSMQAATFAAEGTAREVARIMSEARSEDSARAHAQAVAQMSAHDLGLDADDVELSITCSTASCTDPKAYIDVVVTVDQPLPLIPMFLADRLGSRVSIAANAVGVANPYLERGP</sequence>
<comment type="caution">
    <text evidence="2">The sequence shown here is derived from an EMBL/GenBank/DDBJ whole genome shotgun (WGS) entry which is preliminary data.</text>
</comment>
<dbReference type="OrthoDB" id="4869494at2"/>
<dbReference type="EMBL" id="MQVR01000048">
    <property type="protein sequence ID" value="OKL53646.1"/>
    <property type="molecule type" value="Genomic_DNA"/>
</dbReference>
<reference evidence="3" key="1">
    <citation type="submission" date="2016-12" db="EMBL/GenBank/DDBJ databases">
        <authorList>
            <person name="Meng X."/>
        </authorList>
    </citation>
    <scope>NUCLEOTIDE SEQUENCE [LARGE SCALE GENOMIC DNA]</scope>
    <source>
        <strain evidence="3">DSM 19116</strain>
    </source>
</reference>
<evidence type="ECO:0000313" key="2">
    <source>
        <dbReference type="EMBL" id="OKL53646.1"/>
    </source>
</evidence>
<keyword evidence="1" id="KW-1133">Transmembrane helix</keyword>
<dbReference type="Proteomes" id="UP000185628">
    <property type="component" value="Unassembled WGS sequence"/>
</dbReference>
<proteinExistence type="predicted"/>
<protein>
    <recommendedName>
        <fullName evidence="4">TadE-like protein</fullName>
    </recommendedName>
</protein>
<dbReference type="RefSeq" id="WP_073716911.1">
    <property type="nucleotide sequence ID" value="NZ_MQVR01000048.1"/>
</dbReference>
<accession>A0A1Q5Q1K6</accession>
<dbReference type="AlphaFoldDB" id="A0A1Q5Q1K6"/>
<keyword evidence="3" id="KW-1185">Reference proteome</keyword>
<keyword evidence="1" id="KW-0472">Membrane</keyword>